<gene>
    <name evidence="7" type="ORF">BO72DRAFT_489291</name>
</gene>
<proteinExistence type="inferred from homology"/>
<dbReference type="GeneID" id="63865413"/>
<evidence type="ECO:0000313" key="7">
    <source>
        <dbReference type="EMBL" id="RAK73007.1"/>
    </source>
</evidence>
<dbReference type="EMBL" id="KZ824685">
    <property type="protein sequence ID" value="RAK73007.1"/>
    <property type="molecule type" value="Genomic_DNA"/>
</dbReference>
<organism evidence="7 8">
    <name type="scientific">Aspergillus fijiensis CBS 313.89</name>
    <dbReference type="NCBI Taxonomy" id="1448319"/>
    <lineage>
        <taxon>Eukaryota</taxon>
        <taxon>Fungi</taxon>
        <taxon>Dikarya</taxon>
        <taxon>Ascomycota</taxon>
        <taxon>Pezizomycotina</taxon>
        <taxon>Eurotiomycetes</taxon>
        <taxon>Eurotiomycetidae</taxon>
        <taxon>Eurotiales</taxon>
        <taxon>Aspergillaceae</taxon>
        <taxon>Aspergillus</taxon>
    </lineage>
</organism>
<dbReference type="RefSeq" id="XP_040797017.1">
    <property type="nucleotide sequence ID" value="XM_040948080.1"/>
</dbReference>
<sequence>MVTYVLYFCARQMEDGSGVIRIVYASEAKLHGWAVIIGGSSKGFYSSPSLLLPRRFPKLVNYPHSHPHPHPPVSAFDPAAVLHVAVAGGLEMLHSHPARSSTLLVRIRYRPAARLMMAAQVRRQLTTTAPPSPYKRTAAAHDETLFRFTRGRFLTDEANELAKRHIRFNVDGLARLAVQAAEAASDGPRTCIAIERLADGMHSKAIRFTMDNGFQAVGKVLTPNAGLPRLTTASEVATMDFMRSVLGTPVPKVLSWYSSADNPVAAEYILMENARGVPPSSLWDKLGVRVKLKVLEKVAAYQQRWSQARFTQYGSLYYRGDLEQSSSSPGLQYTDKDGNYAVDERFAVGLSVSRQNVDDGRAD</sequence>
<dbReference type="VEuPathDB" id="FungiDB:BO72DRAFT_489291"/>
<evidence type="ECO:0000256" key="5">
    <source>
        <dbReference type="ARBA" id="ARBA00023128"/>
    </source>
</evidence>
<dbReference type="SUPFAM" id="SSF56112">
    <property type="entry name" value="Protein kinase-like (PK-like)"/>
    <property type="match status" value="1"/>
</dbReference>
<evidence type="ECO:0000256" key="2">
    <source>
        <dbReference type="ARBA" id="ARBA00005543"/>
    </source>
</evidence>
<protein>
    <recommendedName>
        <fullName evidence="3">Altered inheritance of mitochondria protein 9, mitochondrial</fullName>
    </recommendedName>
    <alternativeName>
        <fullName evidence="6">Found in mitochondrial proteome protein 29</fullName>
    </alternativeName>
</protein>
<dbReference type="PANTHER" id="PTHR36091:SF1">
    <property type="entry name" value="ALTERED INHERITANCE OF MITOCHONDRIA PROTEIN 9, MITOCHONDRIAL"/>
    <property type="match status" value="1"/>
</dbReference>
<dbReference type="OrthoDB" id="10003767at2759"/>
<evidence type="ECO:0000313" key="8">
    <source>
        <dbReference type="Proteomes" id="UP000249789"/>
    </source>
</evidence>
<keyword evidence="4" id="KW-0809">Transit peptide</keyword>
<dbReference type="InterPro" id="IPR011009">
    <property type="entry name" value="Kinase-like_dom_sf"/>
</dbReference>
<comment type="similarity">
    <text evidence="2">Belongs to the AIM9 family.</text>
</comment>
<dbReference type="AlphaFoldDB" id="A0A8G1VUE2"/>
<evidence type="ECO:0000256" key="1">
    <source>
        <dbReference type="ARBA" id="ARBA00004173"/>
    </source>
</evidence>
<dbReference type="Proteomes" id="UP000249789">
    <property type="component" value="Unassembled WGS sequence"/>
</dbReference>
<evidence type="ECO:0000256" key="3">
    <source>
        <dbReference type="ARBA" id="ARBA00016197"/>
    </source>
</evidence>
<dbReference type="PANTHER" id="PTHR36091">
    <property type="entry name" value="ALTERED INHERITANCE OF MITOCHONDRIA PROTEIN 9, MITOCHONDRIAL"/>
    <property type="match status" value="1"/>
</dbReference>
<reference evidence="7 8" key="1">
    <citation type="submission" date="2018-02" db="EMBL/GenBank/DDBJ databases">
        <title>The genomes of Aspergillus section Nigri reveals drivers in fungal speciation.</title>
        <authorList>
            <consortium name="DOE Joint Genome Institute"/>
            <person name="Vesth T.C."/>
            <person name="Nybo J."/>
            <person name="Theobald S."/>
            <person name="Brandl J."/>
            <person name="Frisvad J.C."/>
            <person name="Nielsen K.F."/>
            <person name="Lyhne E.K."/>
            <person name="Kogle M.E."/>
            <person name="Kuo A."/>
            <person name="Riley R."/>
            <person name="Clum A."/>
            <person name="Nolan M."/>
            <person name="Lipzen A."/>
            <person name="Salamov A."/>
            <person name="Henrissat B."/>
            <person name="Wiebenga A."/>
            <person name="De vries R.P."/>
            <person name="Grigoriev I.V."/>
            <person name="Mortensen U.H."/>
            <person name="Andersen M.R."/>
            <person name="Baker S.E."/>
        </authorList>
    </citation>
    <scope>NUCLEOTIDE SEQUENCE [LARGE SCALE GENOMIC DNA]</scope>
    <source>
        <strain evidence="7 8">CBS 313.89</strain>
    </source>
</reference>
<evidence type="ECO:0000256" key="4">
    <source>
        <dbReference type="ARBA" id="ARBA00022946"/>
    </source>
</evidence>
<dbReference type="InterPro" id="IPR051035">
    <property type="entry name" value="Mito_inheritance_9"/>
</dbReference>
<evidence type="ECO:0000256" key="6">
    <source>
        <dbReference type="ARBA" id="ARBA00031849"/>
    </source>
</evidence>
<keyword evidence="8" id="KW-1185">Reference proteome</keyword>
<comment type="subcellular location">
    <subcellularLocation>
        <location evidence="1">Mitochondrion</location>
    </subcellularLocation>
</comment>
<dbReference type="GO" id="GO:0005739">
    <property type="term" value="C:mitochondrion"/>
    <property type="evidence" value="ECO:0007669"/>
    <property type="project" value="UniProtKB-SubCell"/>
</dbReference>
<name>A0A8G1VUE2_9EURO</name>
<accession>A0A8G1VUE2</accession>
<keyword evidence="5" id="KW-0496">Mitochondrion</keyword>